<proteinExistence type="predicted"/>
<gene>
    <name evidence="2" type="ORF">PMALA_077010</name>
</gene>
<dbReference type="VEuPathDB" id="PlasmoDB:PmUG01_00038500"/>
<evidence type="ECO:0008006" key="4">
    <source>
        <dbReference type="Google" id="ProtNLM"/>
    </source>
</evidence>
<organism evidence="2 3">
    <name type="scientific">Plasmodium malariae</name>
    <dbReference type="NCBI Taxonomy" id="5858"/>
    <lineage>
        <taxon>Eukaryota</taxon>
        <taxon>Sar</taxon>
        <taxon>Alveolata</taxon>
        <taxon>Apicomplexa</taxon>
        <taxon>Aconoidasida</taxon>
        <taxon>Haemosporida</taxon>
        <taxon>Plasmodiidae</taxon>
        <taxon>Plasmodium</taxon>
        <taxon>Plasmodium (Plasmodium)</taxon>
    </lineage>
</organism>
<feature type="transmembrane region" description="Helical" evidence="1">
    <location>
        <begin position="204"/>
        <end position="231"/>
    </location>
</feature>
<sequence>MSPLNKNLDEKRKLHRKLNAVSHRLLTKYKQDKDSNISIFKEITPNNKAKRKKCISNNKKGANRKYKKSYKSSLYVQEYGKNIQKNKCNIPKTKQYSNYEKKIFKELDYKDYLKNIKIIENKEYKKVARKKRRVRMALLLLFFSVLIVPILDLSLVKLTDGGLLGFLGLLTTKTVDNSVIPKVEVGGILNTLFNMEGLSESRTIYAINVLFYCVPFLIFVVIFILGMVYYYKKVIKYENIKFRKRLNKK</sequence>
<accession>A0A1A8X5L3</accession>
<dbReference type="AlphaFoldDB" id="A0A1A8X5L3"/>
<dbReference type="InterPro" id="IPR022139">
    <property type="entry name" value="Fam-L/Fam-M-like_plasmodium"/>
</dbReference>
<keyword evidence="1" id="KW-0812">Transmembrane</keyword>
<keyword evidence="1" id="KW-1133">Transmembrane helix</keyword>
<evidence type="ECO:0000256" key="1">
    <source>
        <dbReference type="SAM" id="Phobius"/>
    </source>
</evidence>
<keyword evidence="1" id="KW-0472">Membrane</keyword>
<name>A0A1A8X5L3_PLAMA</name>
<evidence type="ECO:0000313" key="2">
    <source>
        <dbReference type="EMBL" id="SBT00543.1"/>
    </source>
</evidence>
<dbReference type="Pfam" id="PF12420">
    <property type="entry name" value="DUF3671"/>
    <property type="match status" value="1"/>
</dbReference>
<reference evidence="3" key="1">
    <citation type="submission" date="2016-05" db="EMBL/GenBank/DDBJ databases">
        <authorList>
            <person name="Naeem Raeece"/>
        </authorList>
    </citation>
    <scope>NUCLEOTIDE SEQUENCE [LARGE SCALE GENOMIC DNA]</scope>
</reference>
<evidence type="ECO:0000313" key="3">
    <source>
        <dbReference type="Proteomes" id="UP000078597"/>
    </source>
</evidence>
<protein>
    <recommendedName>
        <fullName evidence="4">Fam-l protein</fullName>
    </recommendedName>
</protein>
<feature type="transmembrane region" description="Helical" evidence="1">
    <location>
        <begin position="136"/>
        <end position="156"/>
    </location>
</feature>
<dbReference type="Proteomes" id="UP000078597">
    <property type="component" value="Unassembled WGS sequence"/>
</dbReference>
<dbReference type="EMBL" id="FLQW01006478">
    <property type="protein sequence ID" value="SBT00543.1"/>
    <property type="molecule type" value="Genomic_DNA"/>
</dbReference>